<dbReference type="EMBL" id="MN738844">
    <property type="protein sequence ID" value="QHT27898.1"/>
    <property type="molecule type" value="Genomic_DNA"/>
</dbReference>
<dbReference type="AlphaFoldDB" id="A0A6C0EG48"/>
<protein>
    <submittedName>
        <fullName evidence="1">Uncharacterized protein</fullName>
    </submittedName>
</protein>
<organism evidence="1">
    <name type="scientific">viral metagenome</name>
    <dbReference type="NCBI Taxonomy" id="1070528"/>
    <lineage>
        <taxon>unclassified sequences</taxon>
        <taxon>metagenomes</taxon>
        <taxon>organismal metagenomes</taxon>
    </lineage>
</organism>
<reference evidence="1" key="1">
    <citation type="journal article" date="2020" name="Nature">
        <title>Giant virus diversity and host interactions through global metagenomics.</title>
        <authorList>
            <person name="Schulz F."/>
            <person name="Roux S."/>
            <person name="Paez-Espino D."/>
            <person name="Jungbluth S."/>
            <person name="Walsh D.A."/>
            <person name="Denef V.J."/>
            <person name="McMahon K.D."/>
            <person name="Konstantinidis K.T."/>
            <person name="Eloe-Fadrosh E.A."/>
            <person name="Kyrpides N.C."/>
            <person name="Woyke T."/>
        </authorList>
    </citation>
    <scope>NUCLEOTIDE SEQUENCE</scope>
    <source>
        <strain evidence="1">GVMAG-M-3300000115-19</strain>
    </source>
</reference>
<proteinExistence type="predicted"/>
<name>A0A6C0EG48_9ZZZZ</name>
<evidence type="ECO:0000313" key="1">
    <source>
        <dbReference type="EMBL" id="QHT27898.1"/>
    </source>
</evidence>
<accession>A0A6C0EG48</accession>
<sequence length="72" mass="7575">MLANESHPAKAESPMLVTDVGIAMLANEVHPSKAESPMMVTDNGIITSFNVSFSTPHPAHELSVMVMVPAGT</sequence>